<dbReference type="KEGG" id="mgot:MgSA37_04137"/>
<evidence type="ECO:0000313" key="2">
    <source>
        <dbReference type="EMBL" id="BAU55945.1"/>
    </source>
</evidence>
<organism evidence="2 3">
    <name type="scientific">Mucilaginibacter gotjawali</name>
    <dbReference type="NCBI Taxonomy" id="1550579"/>
    <lineage>
        <taxon>Bacteria</taxon>
        <taxon>Pseudomonadati</taxon>
        <taxon>Bacteroidota</taxon>
        <taxon>Sphingobacteriia</taxon>
        <taxon>Sphingobacteriales</taxon>
        <taxon>Sphingobacteriaceae</taxon>
        <taxon>Mucilaginibacter</taxon>
    </lineage>
</organism>
<evidence type="ECO:0008006" key="4">
    <source>
        <dbReference type="Google" id="ProtNLM"/>
    </source>
</evidence>
<evidence type="ECO:0000313" key="3">
    <source>
        <dbReference type="Proteomes" id="UP000218263"/>
    </source>
</evidence>
<keyword evidence="1" id="KW-0812">Transmembrane</keyword>
<keyword evidence="1" id="KW-0472">Membrane</keyword>
<accession>A0A110B0P1</accession>
<evidence type="ECO:0000256" key="1">
    <source>
        <dbReference type="SAM" id="Phobius"/>
    </source>
</evidence>
<reference evidence="2 3" key="1">
    <citation type="submission" date="2015-12" db="EMBL/GenBank/DDBJ databases">
        <title>Genome sequence of Mucilaginibacter gotjawali.</title>
        <authorList>
            <person name="Lee J.S."/>
            <person name="Lee K.C."/>
            <person name="Kim K.K."/>
            <person name="Lee B.W."/>
        </authorList>
    </citation>
    <scope>NUCLEOTIDE SEQUENCE [LARGE SCALE GENOMIC DNA]</scope>
    <source>
        <strain evidence="2 3">SA3-7</strain>
    </source>
</reference>
<proteinExistence type="predicted"/>
<dbReference type="EMBL" id="AP017313">
    <property type="protein sequence ID" value="BAU55945.1"/>
    <property type="molecule type" value="Genomic_DNA"/>
</dbReference>
<feature type="transmembrane region" description="Helical" evidence="1">
    <location>
        <begin position="39"/>
        <end position="61"/>
    </location>
</feature>
<name>A0A110B0P1_9SPHI</name>
<dbReference type="AlphaFoldDB" id="A0A110B0P1"/>
<sequence>MNNTLSNYSLYLNVATSEIMKYKKHPSPFTFQLSPFTKYLLAFAFLLLPLINRAASILIPMDEDQKDHLKSYGIAFWVLKNGEEIDWLLNYRGGSFLAKYEQRIEDECKIRGVSYEVIPDGKVNQIITEVSDPSVNMDVVKLEKAPKIAVYSPKNKLPWDDAVTLVLKYAEIPYDVLYDEEVIRGDLPKYDWLHLHHEDFTGQYSKFYGAFRFADWYNEDQKIQEAMAHKLGFKKVSQMKLAVAQNIRTFCAGGGFLFAMCSGTDTFDIALASANTDICGPMFDGDAADPDAQSKLDFTQTFAFQNFTLDMNPMSHQFSNIDVTATRQTDRTKDFFTLFDFSAKWDVVPSMLTQNHDKVIKGFMGLTTAFNEKMLKPGVTIMGEMKSNNEARYIHGEYGKGQWTFYGGHDPEDYQHIVGDPPTDLKLHPNSPGYRLILNNVLFPAARKKKQKT</sequence>
<keyword evidence="1" id="KW-1133">Transmembrane helix</keyword>
<gene>
    <name evidence="2" type="ORF">MgSA37_04137</name>
</gene>
<keyword evidence="3" id="KW-1185">Reference proteome</keyword>
<protein>
    <recommendedName>
        <fullName evidence="4">Asparagine synthetase B</fullName>
    </recommendedName>
</protein>
<dbReference type="Proteomes" id="UP000218263">
    <property type="component" value="Chromosome"/>
</dbReference>